<accession>A0ABY4GFZ5</accession>
<dbReference type="RefSeq" id="WP_245126988.1">
    <property type="nucleotide sequence ID" value="NZ_CP095065.1"/>
</dbReference>
<keyword evidence="3" id="KW-0418">Kinase</keyword>
<reference evidence="3" key="1">
    <citation type="submission" date="2022-04" db="EMBL/GenBank/DDBJ databases">
        <title>Hymenobacter sp. isolated from the air.</title>
        <authorList>
            <person name="Won M."/>
            <person name="Lee C.-M."/>
            <person name="Woen H.-Y."/>
            <person name="Kwon S.-W."/>
        </authorList>
    </citation>
    <scope>NUCLEOTIDE SEQUENCE</scope>
    <source>
        <strain evidence="3">5420S-77</strain>
        <plasmid evidence="3">unnamed4</plasmid>
    </source>
</reference>
<evidence type="ECO:0000259" key="2">
    <source>
        <dbReference type="Pfam" id="PF06580"/>
    </source>
</evidence>
<dbReference type="EMBL" id="CP095065">
    <property type="protein sequence ID" value="UOQ69234.1"/>
    <property type="molecule type" value="Genomic_DNA"/>
</dbReference>
<dbReference type="InterPro" id="IPR036890">
    <property type="entry name" value="HATPase_C_sf"/>
</dbReference>
<keyword evidence="3" id="KW-0808">Transferase</keyword>
<evidence type="ECO:0000313" key="3">
    <source>
        <dbReference type="EMBL" id="UOQ69234.1"/>
    </source>
</evidence>
<dbReference type="SUPFAM" id="SSF55874">
    <property type="entry name" value="ATPase domain of HSP90 chaperone/DNA topoisomerase II/histidine kinase"/>
    <property type="match status" value="1"/>
</dbReference>
<keyword evidence="3" id="KW-0614">Plasmid</keyword>
<proteinExistence type="predicted"/>
<gene>
    <name evidence="3" type="ORF">MUN86_27665</name>
</gene>
<evidence type="ECO:0000313" key="4">
    <source>
        <dbReference type="Proteomes" id="UP000830401"/>
    </source>
</evidence>
<keyword evidence="1" id="KW-1133">Transmembrane helix</keyword>
<dbReference type="PANTHER" id="PTHR34220:SF7">
    <property type="entry name" value="SENSOR HISTIDINE KINASE YPDA"/>
    <property type="match status" value="1"/>
</dbReference>
<feature type="transmembrane region" description="Helical" evidence="1">
    <location>
        <begin position="41"/>
        <end position="60"/>
    </location>
</feature>
<keyword evidence="1" id="KW-0472">Membrane</keyword>
<feature type="domain" description="Signal transduction histidine kinase internal region" evidence="2">
    <location>
        <begin position="168"/>
        <end position="245"/>
    </location>
</feature>
<dbReference type="Pfam" id="PF06580">
    <property type="entry name" value="His_kinase"/>
    <property type="match status" value="1"/>
</dbReference>
<dbReference type="GO" id="GO:0016301">
    <property type="term" value="F:kinase activity"/>
    <property type="evidence" value="ECO:0007669"/>
    <property type="project" value="UniProtKB-KW"/>
</dbReference>
<name>A0ABY4GFZ5_9BACT</name>
<feature type="transmembrane region" description="Helical" evidence="1">
    <location>
        <begin position="7"/>
        <end position="29"/>
    </location>
</feature>
<evidence type="ECO:0000256" key="1">
    <source>
        <dbReference type="SAM" id="Phobius"/>
    </source>
</evidence>
<geneLocation type="plasmid" evidence="3 4">
    <name>unnamed4</name>
</geneLocation>
<dbReference type="PROSITE" id="PS51257">
    <property type="entry name" value="PROKAR_LIPOPROTEIN"/>
    <property type="match status" value="1"/>
</dbReference>
<keyword evidence="1" id="KW-0812">Transmembrane</keyword>
<dbReference type="InterPro" id="IPR050640">
    <property type="entry name" value="Bact_2-comp_sensor_kinase"/>
</dbReference>
<dbReference type="InterPro" id="IPR010559">
    <property type="entry name" value="Sig_transdc_His_kin_internal"/>
</dbReference>
<dbReference type="Gene3D" id="3.30.565.10">
    <property type="entry name" value="Histidine kinase-like ATPase, C-terminal domain"/>
    <property type="match status" value="1"/>
</dbReference>
<keyword evidence="4" id="KW-1185">Reference proteome</keyword>
<sequence length="378" mass="42089">MTIRSFLQAYAQHLVLRVTAHLLLWVGLYGCTDDPDQPLPVLLRLQEWGYAAGSFYLLFYGPVRRCWERGRYAWPVAAVVAVGMGTGWLLYWQNRLAYPNSAFAHAYLPVYEQVGVLAILQSVRVFYYALLEGVLVNLAGPAALKIAKTLYERQLARHHLEQLLQRQQLALLQAQVSPHFLFNTLNNLYGLVLHDDARAPTFAQQVGALLRYTDEQADASWVSLPTEVQFIEDYLALTRLRYDQRVTVESHWHGELDLPVSLPPLLLLPLVENAVKHGLQPAIGPAWLRVEGVVCDGHLLFTVTNSVAAAPEPPVTGGLGLTTLRERLHLLYPSPSPLTLRPAATQFKAHLRLPLYQAPITSSGEAVVNSSLIAALAE</sequence>
<feature type="transmembrane region" description="Helical" evidence="1">
    <location>
        <begin position="72"/>
        <end position="91"/>
    </location>
</feature>
<dbReference type="Proteomes" id="UP000830401">
    <property type="component" value="Plasmid unnamed4"/>
</dbReference>
<protein>
    <submittedName>
        <fullName evidence="3">Sensor histidine kinase</fullName>
    </submittedName>
</protein>
<organism evidence="3 4">
    <name type="scientific">Hymenobacter volaticus</name>
    <dbReference type="NCBI Taxonomy" id="2932254"/>
    <lineage>
        <taxon>Bacteria</taxon>
        <taxon>Pseudomonadati</taxon>
        <taxon>Bacteroidota</taxon>
        <taxon>Cytophagia</taxon>
        <taxon>Cytophagales</taxon>
        <taxon>Hymenobacteraceae</taxon>
        <taxon>Hymenobacter</taxon>
    </lineage>
</organism>
<dbReference type="PANTHER" id="PTHR34220">
    <property type="entry name" value="SENSOR HISTIDINE KINASE YPDA"/>
    <property type="match status" value="1"/>
</dbReference>